<protein>
    <recommendedName>
        <fullName evidence="5">Folate receptor-like domain-containing protein</fullName>
    </recommendedName>
</protein>
<dbReference type="AlphaFoldDB" id="A0A0H5RCV2"/>
<dbReference type="InterPro" id="IPR018143">
    <property type="entry name" value="Folate_rcpt-like"/>
</dbReference>
<proteinExistence type="predicted"/>
<keyword evidence="1 4" id="KW-0732">Signal</keyword>
<feature type="signal peptide" evidence="4">
    <location>
        <begin position="1"/>
        <end position="28"/>
    </location>
</feature>
<reference evidence="6" key="1">
    <citation type="submission" date="2015-04" db="EMBL/GenBank/DDBJ databases">
        <title>The genome sequence of the plant pathogenic Rhizarian Plasmodiophora brassicae reveals insights in its biotrophic life cycle and the origin of chitin synthesis.</title>
        <authorList>
            <person name="Schwelm A."/>
            <person name="Fogelqvist J."/>
            <person name="Knaust A."/>
            <person name="Julke S."/>
            <person name="Lilja T."/>
            <person name="Dhandapani V."/>
            <person name="Bonilla-Rosso G."/>
            <person name="Karlsson M."/>
            <person name="Shevchenko A."/>
            <person name="Choi S.R."/>
            <person name="Kim H.G."/>
            <person name="Park J.Y."/>
            <person name="Lim Y.P."/>
            <person name="Ludwig-Muller J."/>
            <person name="Dixelius C."/>
        </authorList>
    </citation>
    <scope>NUCLEOTIDE SEQUENCE</scope>
    <source>
        <tissue evidence="6">Potato root galls</tissue>
    </source>
</reference>
<evidence type="ECO:0000256" key="4">
    <source>
        <dbReference type="SAM" id="SignalP"/>
    </source>
</evidence>
<keyword evidence="2" id="KW-1015">Disulfide bond</keyword>
<feature type="domain" description="Folate receptor-like" evidence="5">
    <location>
        <begin position="42"/>
        <end position="180"/>
    </location>
</feature>
<evidence type="ECO:0000256" key="2">
    <source>
        <dbReference type="ARBA" id="ARBA00023157"/>
    </source>
</evidence>
<dbReference type="EMBL" id="HACM01005897">
    <property type="protein sequence ID" value="CRZ06339.1"/>
    <property type="molecule type" value="Transcribed_RNA"/>
</dbReference>
<evidence type="ECO:0000256" key="1">
    <source>
        <dbReference type="ARBA" id="ARBA00022729"/>
    </source>
</evidence>
<feature type="transmembrane region" description="Helical" evidence="3">
    <location>
        <begin position="209"/>
        <end position="230"/>
    </location>
</feature>
<keyword evidence="3" id="KW-0472">Membrane</keyword>
<evidence type="ECO:0000256" key="3">
    <source>
        <dbReference type="SAM" id="Phobius"/>
    </source>
</evidence>
<sequence>MGLSTSGLWYRPLSIAITLSVLSSLVSSFPIGPISCPPSSPSPPPPAHLSFCHQYSPSSCCTPADDRRILRSVAGLYATADEDRFSNLCTTLTARHACAVCSPLVSGPSPSLHTICLSTCQQWLNACRNDMFTSGHSGRLSPCQPNSLICSPLHDIIGDDAADFCGRSGYTVADDQSTKCYNGSIPLLTRKLPSNKNQFKPVNDSNNKLIIGLSSFVICTILAMVLFWRYERNQEHERIREQERIREKRLAYIAKWAENNNTLPIVDGIDQSNSSSTLDQQPIFDIIDDQFNPLSTLDQRDLPNAISSDSDQCS</sequence>
<accession>A0A0H5RCV2</accession>
<dbReference type="PANTHER" id="PTHR37390:SF1">
    <property type="entry name" value="FOLATE-BINDING PROTEIN 1"/>
    <property type="match status" value="1"/>
</dbReference>
<organism evidence="6">
    <name type="scientific">Spongospora subterranea</name>
    <dbReference type="NCBI Taxonomy" id="70186"/>
    <lineage>
        <taxon>Eukaryota</taxon>
        <taxon>Sar</taxon>
        <taxon>Rhizaria</taxon>
        <taxon>Endomyxa</taxon>
        <taxon>Phytomyxea</taxon>
        <taxon>Plasmodiophorida</taxon>
        <taxon>Plasmodiophoridae</taxon>
        <taxon>Spongospora</taxon>
    </lineage>
</organism>
<dbReference type="PANTHER" id="PTHR37390">
    <property type="entry name" value="OS02G0592500 PROTEIN"/>
    <property type="match status" value="1"/>
</dbReference>
<feature type="chain" id="PRO_5005224012" description="Folate receptor-like domain-containing protein" evidence="4">
    <location>
        <begin position="29"/>
        <end position="314"/>
    </location>
</feature>
<dbReference type="Pfam" id="PF03024">
    <property type="entry name" value="Folate_rec"/>
    <property type="match status" value="1"/>
</dbReference>
<keyword evidence="3" id="KW-1133">Transmembrane helix</keyword>
<evidence type="ECO:0000259" key="5">
    <source>
        <dbReference type="Pfam" id="PF03024"/>
    </source>
</evidence>
<dbReference type="InterPro" id="IPR053305">
    <property type="entry name" value="Folate-binding_rcpt-like"/>
</dbReference>
<keyword evidence="3" id="KW-0812">Transmembrane</keyword>
<evidence type="ECO:0000313" key="6">
    <source>
        <dbReference type="EMBL" id="CRZ06339.1"/>
    </source>
</evidence>
<name>A0A0H5RCV2_9EUKA</name>